<keyword evidence="10 15" id="KW-0274">FAD</keyword>
<dbReference type="CDD" id="cd02064">
    <property type="entry name" value="FAD_synthetase_N"/>
    <property type="match status" value="1"/>
</dbReference>
<dbReference type="GO" id="GO:0005524">
    <property type="term" value="F:ATP binding"/>
    <property type="evidence" value="ECO:0007669"/>
    <property type="project" value="UniProtKB-UniRule"/>
</dbReference>
<comment type="pathway">
    <text evidence="2 15">Cofactor biosynthesis; FAD biosynthesis; FAD from FMN: step 1/1.</text>
</comment>
<keyword evidence="11 15" id="KW-0067">ATP-binding</keyword>
<keyword evidence="5 15" id="KW-0288">FMN</keyword>
<comment type="catalytic activity">
    <reaction evidence="14 15">
        <text>FMN + ATP + H(+) = FAD + diphosphate</text>
        <dbReference type="Rhea" id="RHEA:17237"/>
        <dbReference type="ChEBI" id="CHEBI:15378"/>
        <dbReference type="ChEBI" id="CHEBI:30616"/>
        <dbReference type="ChEBI" id="CHEBI:33019"/>
        <dbReference type="ChEBI" id="CHEBI:57692"/>
        <dbReference type="ChEBI" id="CHEBI:58210"/>
        <dbReference type="EC" id="2.7.7.2"/>
    </reaction>
</comment>
<dbReference type="OrthoDB" id="9803667at2"/>
<evidence type="ECO:0000313" key="17">
    <source>
        <dbReference type="EMBL" id="TGL63585.1"/>
    </source>
</evidence>
<evidence type="ECO:0000256" key="5">
    <source>
        <dbReference type="ARBA" id="ARBA00022643"/>
    </source>
</evidence>
<evidence type="ECO:0000256" key="6">
    <source>
        <dbReference type="ARBA" id="ARBA00022679"/>
    </source>
</evidence>
<dbReference type="RefSeq" id="WP_135648666.1">
    <property type="nucleotide sequence ID" value="NZ_RQGF01000012.1"/>
</dbReference>
<dbReference type="InterPro" id="IPR002606">
    <property type="entry name" value="Riboflavin_kinase_bac"/>
</dbReference>
<comment type="pathway">
    <text evidence="3 15">Cofactor biosynthesis; FMN biosynthesis; FMN from riboflavin (ATP route): step 1/1.</text>
</comment>
<accession>A0A4R9KCG0</accession>
<dbReference type="FunFam" id="2.40.30.30:FF:000003">
    <property type="entry name" value="Riboflavin biosynthesis protein"/>
    <property type="match status" value="1"/>
</dbReference>
<evidence type="ECO:0000256" key="10">
    <source>
        <dbReference type="ARBA" id="ARBA00022827"/>
    </source>
</evidence>
<dbReference type="NCBIfam" id="NF004162">
    <property type="entry name" value="PRK05627.1-5"/>
    <property type="match status" value="1"/>
</dbReference>
<keyword evidence="9 15" id="KW-0418">Kinase</keyword>
<evidence type="ECO:0000256" key="14">
    <source>
        <dbReference type="ARBA" id="ARBA00049494"/>
    </source>
</evidence>
<dbReference type="Pfam" id="PF06574">
    <property type="entry name" value="FAD_syn"/>
    <property type="match status" value="1"/>
</dbReference>
<feature type="domain" description="Riboflavin kinase" evidence="16">
    <location>
        <begin position="184"/>
        <end position="308"/>
    </location>
</feature>
<evidence type="ECO:0000256" key="15">
    <source>
        <dbReference type="PIRNR" id="PIRNR004491"/>
    </source>
</evidence>
<keyword evidence="7 15" id="KW-0548">Nucleotidyltransferase</keyword>
<comment type="catalytic activity">
    <reaction evidence="13 15">
        <text>riboflavin + ATP = FMN + ADP + H(+)</text>
        <dbReference type="Rhea" id="RHEA:14357"/>
        <dbReference type="ChEBI" id="CHEBI:15378"/>
        <dbReference type="ChEBI" id="CHEBI:30616"/>
        <dbReference type="ChEBI" id="CHEBI:57986"/>
        <dbReference type="ChEBI" id="CHEBI:58210"/>
        <dbReference type="ChEBI" id="CHEBI:456216"/>
        <dbReference type="EC" id="2.7.1.26"/>
    </reaction>
</comment>
<comment type="function">
    <text evidence="1">Catalyzes the phosphorylation of riboflavin to FMN followed by the adenylation of FMN to FAD.</text>
</comment>
<dbReference type="EC" id="2.7.1.26" evidence="15"/>
<keyword evidence="8 15" id="KW-0547">Nucleotide-binding</keyword>
<dbReference type="Gene3D" id="2.40.30.30">
    <property type="entry name" value="Riboflavin kinase-like"/>
    <property type="match status" value="1"/>
</dbReference>
<dbReference type="FunFam" id="3.40.50.620:FF:000021">
    <property type="entry name" value="Riboflavin biosynthesis protein"/>
    <property type="match status" value="1"/>
</dbReference>
<keyword evidence="4 15" id="KW-0285">Flavoprotein</keyword>
<keyword evidence="12" id="KW-0511">Multifunctional enzyme</keyword>
<evidence type="ECO:0000256" key="7">
    <source>
        <dbReference type="ARBA" id="ARBA00022695"/>
    </source>
</evidence>
<keyword evidence="6 15" id="KW-0808">Transferase</keyword>
<evidence type="ECO:0000256" key="2">
    <source>
        <dbReference type="ARBA" id="ARBA00004726"/>
    </source>
</evidence>
<dbReference type="EMBL" id="RQGF01000012">
    <property type="protein sequence ID" value="TGL63585.1"/>
    <property type="molecule type" value="Genomic_DNA"/>
</dbReference>
<dbReference type="UniPathway" id="UPA00277">
    <property type="reaction ID" value="UER00407"/>
</dbReference>
<dbReference type="Pfam" id="PF01687">
    <property type="entry name" value="Flavokinase"/>
    <property type="match status" value="1"/>
</dbReference>
<protein>
    <recommendedName>
        <fullName evidence="15">Riboflavin biosynthesis protein</fullName>
    </recommendedName>
    <domain>
        <recommendedName>
            <fullName evidence="15">Riboflavin kinase</fullName>
            <ecNumber evidence="15">2.7.1.26</ecNumber>
        </recommendedName>
        <alternativeName>
            <fullName evidence="15">Flavokinase</fullName>
        </alternativeName>
    </domain>
    <domain>
        <recommendedName>
            <fullName evidence="15">FMN adenylyltransferase</fullName>
            <ecNumber evidence="15">2.7.7.2</ecNumber>
        </recommendedName>
        <alternativeName>
            <fullName evidence="15">FAD pyrophosphorylase</fullName>
        </alternativeName>
        <alternativeName>
            <fullName evidence="15">FAD synthase</fullName>
        </alternativeName>
    </domain>
</protein>
<evidence type="ECO:0000256" key="11">
    <source>
        <dbReference type="ARBA" id="ARBA00022840"/>
    </source>
</evidence>
<dbReference type="EC" id="2.7.7.2" evidence="15"/>
<dbReference type="SUPFAM" id="SSF52374">
    <property type="entry name" value="Nucleotidylyl transferase"/>
    <property type="match status" value="1"/>
</dbReference>
<dbReference type="InterPro" id="IPR015865">
    <property type="entry name" value="Riboflavin_kinase_bac/euk"/>
</dbReference>
<dbReference type="GO" id="GO:0003919">
    <property type="term" value="F:FMN adenylyltransferase activity"/>
    <property type="evidence" value="ECO:0007669"/>
    <property type="project" value="UniProtKB-UniRule"/>
</dbReference>
<evidence type="ECO:0000256" key="4">
    <source>
        <dbReference type="ARBA" id="ARBA00022630"/>
    </source>
</evidence>
<sequence length="310" mass="34533">MKILRSLENLKDNLKTSTVVTLGNFDGIHLGHQALLERTKEISLEKGLPSCVVTYHPNPALVLGKDKDLGGITTQTDKENLIESYGIDWLIVVPFTLEFAQIEAETFLNDILIDQLGAKSILIGFNHCFGKGRRGDFELLQKYSGQYGYDLEKLEPVYLGSTKLSSSYVRYLLREGKVSEAEECLGREFSVTGTVVQGHQRGRTIGFPTANVQPLPELILPGVGVYAGRTEIDGKTYPSMINIGNNPTFGDQVITLESHIFDFSNDIYGKQVNVLFTEKIRSEVKFSGVDALIDQLKKDEILSRKILSER</sequence>
<evidence type="ECO:0000259" key="16">
    <source>
        <dbReference type="SMART" id="SM00904"/>
    </source>
</evidence>
<evidence type="ECO:0000256" key="13">
    <source>
        <dbReference type="ARBA" id="ARBA00047880"/>
    </source>
</evidence>
<dbReference type="InterPro" id="IPR015864">
    <property type="entry name" value="FAD_synthase"/>
</dbReference>
<dbReference type="GO" id="GO:0008531">
    <property type="term" value="F:riboflavin kinase activity"/>
    <property type="evidence" value="ECO:0007669"/>
    <property type="project" value="UniProtKB-UniRule"/>
</dbReference>
<evidence type="ECO:0000256" key="8">
    <source>
        <dbReference type="ARBA" id="ARBA00022741"/>
    </source>
</evidence>
<evidence type="ECO:0000256" key="9">
    <source>
        <dbReference type="ARBA" id="ARBA00022777"/>
    </source>
</evidence>
<dbReference type="NCBIfam" id="TIGR00083">
    <property type="entry name" value="ribF"/>
    <property type="match status" value="1"/>
</dbReference>
<comment type="caution">
    <text evidence="17">The sequence shown here is derived from an EMBL/GenBank/DDBJ whole genome shotgun (WGS) entry which is preliminary data.</text>
</comment>
<dbReference type="PANTHER" id="PTHR22749">
    <property type="entry name" value="RIBOFLAVIN KINASE/FMN ADENYLYLTRANSFERASE"/>
    <property type="match status" value="1"/>
</dbReference>
<dbReference type="SUPFAM" id="SSF82114">
    <property type="entry name" value="Riboflavin kinase-like"/>
    <property type="match status" value="1"/>
</dbReference>
<dbReference type="Proteomes" id="UP000297762">
    <property type="component" value="Unassembled WGS sequence"/>
</dbReference>
<dbReference type="PANTHER" id="PTHR22749:SF6">
    <property type="entry name" value="RIBOFLAVIN KINASE"/>
    <property type="match status" value="1"/>
</dbReference>
<evidence type="ECO:0000256" key="1">
    <source>
        <dbReference type="ARBA" id="ARBA00002121"/>
    </source>
</evidence>
<evidence type="ECO:0000256" key="12">
    <source>
        <dbReference type="ARBA" id="ARBA00023268"/>
    </source>
</evidence>
<proteinExistence type="inferred from homology"/>
<gene>
    <name evidence="17" type="ORF">EHQ64_06445</name>
</gene>
<evidence type="ECO:0000256" key="3">
    <source>
        <dbReference type="ARBA" id="ARBA00005201"/>
    </source>
</evidence>
<dbReference type="PIRSF" id="PIRSF004491">
    <property type="entry name" value="FAD_Synth"/>
    <property type="match status" value="1"/>
</dbReference>
<organism evidence="17 18">
    <name type="scientific">Leptospira sarikeiensis</name>
    <dbReference type="NCBI Taxonomy" id="2484943"/>
    <lineage>
        <taxon>Bacteria</taxon>
        <taxon>Pseudomonadati</taxon>
        <taxon>Spirochaetota</taxon>
        <taxon>Spirochaetia</taxon>
        <taxon>Leptospirales</taxon>
        <taxon>Leptospiraceae</taxon>
        <taxon>Leptospira</taxon>
    </lineage>
</organism>
<dbReference type="UniPathway" id="UPA00276">
    <property type="reaction ID" value="UER00406"/>
</dbReference>
<dbReference type="InterPro" id="IPR023465">
    <property type="entry name" value="Riboflavin_kinase_dom_sf"/>
</dbReference>
<dbReference type="Gene3D" id="3.40.50.620">
    <property type="entry name" value="HUPs"/>
    <property type="match status" value="1"/>
</dbReference>
<dbReference type="GO" id="GO:0009231">
    <property type="term" value="P:riboflavin biosynthetic process"/>
    <property type="evidence" value="ECO:0007669"/>
    <property type="project" value="InterPro"/>
</dbReference>
<dbReference type="InterPro" id="IPR023468">
    <property type="entry name" value="Riboflavin_kinase"/>
</dbReference>
<evidence type="ECO:0000313" key="18">
    <source>
        <dbReference type="Proteomes" id="UP000297762"/>
    </source>
</evidence>
<reference evidence="17" key="1">
    <citation type="journal article" date="2019" name="PLoS Negl. Trop. Dis.">
        <title>Revisiting the worldwide diversity of Leptospira species in the environment.</title>
        <authorList>
            <person name="Vincent A.T."/>
            <person name="Schiettekatte O."/>
            <person name="Bourhy P."/>
            <person name="Veyrier F.J."/>
            <person name="Picardeau M."/>
        </authorList>
    </citation>
    <scope>NUCLEOTIDE SEQUENCE [LARGE SCALE GENOMIC DNA]</scope>
    <source>
        <strain evidence="17">201702455</strain>
    </source>
</reference>
<name>A0A4R9KCG0_9LEPT</name>
<dbReference type="GO" id="GO:0006747">
    <property type="term" value="P:FAD biosynthetic process"/>
    <property type="evidence" value="ECO:0007669"/>
    <property type="project" value="UniProtKB-UniRule"/>
</dbReference>
<dbReference type="GO" id="GO:0009398">
    <property type="term" value="P:FMN biosynthetic process"/>
    <property type="evidence" value="ECO:0007669"/>
    <property type="project" value="UniProtKB-UniRule"/>
</dbReference>
<dbReference type="AlphaFoldDB" id="A0A4R9KCG0"/>
<dbReference type="InterPro" id="IPR014729">
    <property type="entry name" value="Rossmann-like_a/b/a_fold"/>
</dbReference>
<dbReference type="NCBIfam" id="NF004160">
    <property type="entry name" value="PRK05627.1-3"/>
    <property type="match status" value="1"/>
</dbReference>
<comment type="similarity">
    <text evidence="15">Belongs to the ribF family.</text>
</comment>
<keyword evidence="18" id="KW-1185">Reference proteome</keyword>
<dbReference type="SMART" id="SM00904">
    <property type="entry name" value="Flavokinase"/>
    <property type="match status" value="1"/>
</dbReference>